<comment type="caution">
    <text evidence="1">The sequence shown here is derived from an EMBL/GenBank/DDBJ whole genome shotgun (WGS) entry which is preliminary data.</text>
</comment>
<organism evidence="1 2">
    <name type="scientific">Champsocephalus gunnari</name>
    <name type="common">Mackerel icefish</name>
    <dbReference type="NCBI Taxonomy" id="52237"/>
    <lineage>
        <taxon>Eukaryota</taxon>
        <taxon>Metazoa</taxon>
        <taxon>Chordata</taxon>
        <taxon>Craniata</taxon>
        <taxon>Vertebrata</taxon>
        <taxon>Euteleostomi</taxon>
        <taxon>Actinopterygii</taxon>
        <taxon>Neopterygii</taxon>
        <taxon>Teleostei</taxon>
        <taxon>Neoteleostei</taxon>
        <taxon>Acanthomorphata</taxon>
        <taxon>Eupercaria</taxon>
        <taxon>Perciformes</taxon>
        <taxon>Notothenioidei</taxon>
        <taxon>Channichthyidae</taxon>
        <taxon>Champsocephalus</taxon>
    </lineage>
</organism>
<name>A0AAN8BTC0_CHAGU</name>
<proteinExistence type="predicted"/>
<sequence length="125" mass="13784">MGLNAYGKRWQPNSRVTEIRWQRCSHSTDGTRGSQPAGWSCLAVKQNAASDTQGPIALSEGELLHRAAGFPFDREMSSAAMKQPEAGVMPWDREGVCSHRKMDMWCIVKKPAGTSPSSHHVFSLL</sequence>
<dbReference type="Proteomes" id="UP001331515">
    <property type="component" value="Unassembled WGS sequence"/>
</dbReference>
<gene>
    <name evidence="1" type="ORF">CgunFtcFv8_018404</name>
</gene>
<dbReference type="EMBL" id="JAURVH010001536">
    <property type="protein sequence ID" value="KAK5891115.1"/>
    <property type="molecule type" value="Genomic_DNA"/>
</dbReference>
<reference evidence="1 2" key="1">
    <citation type="journal article" date="2023" name="Mol. Biol. Evol.">
        <title>Genomics of Secondarily Temperate Adaptation in the Only Non-Antarctic Icefish.</title>
        <authorList>
            <person name="Rivera-Colon A.G."/>
            <person name="Rayamajhi N."/>
            <person name="Minhas B.F."/>
            <person name="Madrigal G."/>
            <person name="Bilyk K.T."/>
            <person name="Yoon V."/>
            <person name="Hune M."/>
            <person name="Gregory S."/>
            <person name="Cheng C.H.C."/>
            <person name="Catchen J.M."/>
        </authorList>
    </citation>
    <scope>NUCLEOTIDE SEQUENCE [LARGE SCALE GENOMIC DNA]</scope>
    <source>
        <tissue evidence="1">White muscle</tissue>
    </source>
</reference>
<dbReference type="AlphaFoldDB" id="A0AAN8BTC0"/>
<evidence type="ECO:0000313" key="2">
    <source>
        <dbReference type="Proteomes" id="UP001331515"/>
    </source>
</evidence>
<accession>A0AAN8BTC0</accession>
<evidence type="ECO:0000313" key="1">
    <source>
        <dbReference type="EMBL" id="KAK5891115.1"/>
    </source>
</evidence>
<protein>
    <submittedName>
        <fullName evidence="1">Uncharacterized protein</fullName>
    </submittedName>
</protein>
<keyword evidence="2" id="KW-1185">Reference proteome</keyword>